<dbReference type="Proteomes" id="UP000325155">
    <property type="component" value="Chromosome"/>
</dbReference>
<sequence>MNNFSDKNNKKEMGSCFEHGISKDHILFEQDNVYKIEKESNHERIICEIKWFNNEKGYGFAGSSKINRDIFIHISKIHDANVEMQVIPGDIIDCDVVMDAHMQKPIVSKIYQLTRNQINMNNLIKIKAIVKWFNYSSDCGFVNNGHYDIFVSGILLRKMNIPKEIFYEGVEVECHFTEMDGKKIAHNIRVLSQCQEDEKLYA</sequence>
<accession>A0A5C0UEI6</accession>
<keyword evidence="3" id="KW-1185">Reference proteome</keyword>
<dbReference type="AlphaFoldDB" id="A0A5C0UEI6"/>
<evidence type="ECO:0000259" key="1">
    <source>
        <dbReference type="Pfam" id="PF00313"/>
    </source>
</evidence>
<dbReference type="RefSeq" id="WP_148980957.1">
    <property type="nucleotide sequence ID" value="NZ_CP043315.1"/>
</dbReference>
<feature type="domain" description="CSD" evidence="1">
    <location>
        <begin position="49"/>
        <end position="82"/>
    </location>
</feature>
<dbReference type="GO" id="GO:0003676">
    <property type="term" value="F:nucleic acid binding"/>
    <property type="evidence" value="ECO:0007669"/>
    <property type="project" value="InterPro"/>
</dbReference>
<evidence type="ECO:0000313" key="3">
    <source>
        <dbReference type="Proteomes" id="UP000325155"/>
    </source>
</evidence>
<dbReference type="Pfam" id="PF00313">
    <property type="entry name" value="CSD"/>
    <property type="match status" value="1"/>
</dbReference>
<dbReference type="InterPro" id="IPR012340">
    <property type="entry name" value="NA-bd_OB-fold"/>
</dbReference>
<dbReference type="SUPFAM" id="SSF50249">
    <property type="entry name" value="Nucleic acid-binding proteins"/>
    <property type="match status" value="1"/>
</dbReference>
<organism evidence="2 3">
    <name type="scientific">Candidatus Cytomitobacter indipagum</name>
    <dbReference type="NCBI Taxonomy" id="2601575"/>
    <lineage>
        <taxon>Bacteria</taxon>
        <taxon>Pseudomonadati</taxon>
        <taxon>Pseudomonadota</taxon>
        <taxon>Alphaproteobacteria</taxon>
        <taxon>Holosporales</taxon>
        <taxon>Holosporaceae</taxon>
        <taxon>Candidatus Cytomitobacter</taxon>
    </lineage>
</organism>
<reference evidence="2 3" key="1">
    <citation type="submission" date="2019-08" db="EMBL/GenBank/DDBJ databases">
        <title>Highly reduced genomes of protist endosymbionts show evolutionary convergence.</title>
        <authorList>
            <person name="George E."/>
            <person name="Husnik F."/>
            <person name="Tashyreva D."/>
            <person name="Prokopchuk G."/>
            <person name="Horak A."/>
            <person name="Kwong W.K."/>
            <person name="Lukes J."/>
            <person name="Keeling P.J."/>
        </authorList>
    </citation>
    <scope>NUCLEOTIDE SEQUENCE [LARGE SCALE GENOMIC DNA]</scope>
    <source>
        <strain evidence="2">1605</strain>
    </source>
</reference>
<dbReference type="Gene3D" id="2.40.50.140">
    <property type="entry name" value="Nucleic acid-binding proteins"/>
    <property type="match status" value="1"/>
</dbReference>
<name>A0A5C0UEI6_9PROT</name>
<protein>
    <recommendedName>
        <fullName evidence="1">CSD domain-containing protein</fullName>
    </recommendedName>
</protein>
<dbReference type="EMBL" id="CP043315">
    <property type="protein sequence ID" value="QEK38110.1"/>
    <property type="molecule type" value="Genomic_DNA"/>
</dbReference>
<dbReference type="InterPro" id="IPR002059">
    <property type="entry name" value="CSP_DNA-bd"/>
</dbReference>
<gene>
    <name evidence="2" type="ORF">FZC35_01845</name>
</gene>
<proteinExistence type="predicted"/>
<dbReference type="CDD" id="cd04458">
    <property type="entry name" value="CSP_CDS"/>
    <property type="match status" value="1"/>
</dbReference>
<dbReference type="OrthoDB" id="9791685at2"/>
<dbReference type="KEGG" id="cip:FZC35_01845"/>
<evidence type="ECO:0000313" key="2">
    <source>
        <dbReference type="EMBL" id="QEK38110.1"/>
    </source>
</evidence>